<feature type="signal peptide" evidence="2">
    <location>
        <begin position="1"/>
        <end position="22"/>
    </location>
</feature>
<evidence type="ECO:0000256" key="2">
    <source>
        <dbReference type="SAM" id="SignalP"/>
    </source>
</evidence>
<proteinExistence type="predicted"/>
<dbReference type="PANTHER" id="PTHR33731">
    <property type="entry name" value="PROTEIN, PUTATIVE-RELATED"/>
    <property type="match status" value="1"/>
</dbReference>
<keyword evidence="2" id="KW-0732">Signal</keyword>
<feature type="chain" id="PRO_5017973276" description="Organ-specific protein S2" evidence="2">
    <location>
        <begin position="23"/>
        <end position="188"/>
    </location>
</feature>
<evidence type="ECO:0000256" key="1">
    <source>
        <dbReference type="SAM" id="MobiDB-lite"/>
    </source>
</evidence>
<feature type="region of interest" description="Disordered" evidence="1">
    <location>
        <begin position="144"/>
        <end position="163"/>
    </location>
</feature>
<evidence type="ECO:0000313" key="3">
    <source>
        <dbReference type="EMBL" id="RQO95810.1"/>
    </source>
</evidence>
<gene>
    <name evidence="3" type="ORF">POPTR_009G114800</name>
</gene>
<accession>A0A3N7FPB1</accession>
<dbReference type="InParanoid" id="A0A3N7FPB1"/>
<organism evidence="3 4">
    <name type="scientific">Populus trichocarpa</name>
    <name type="common">Western balsam poplar</name>
    <name type="synonym">Populus balsamifera subsp. trichocarpa</name>
    <dbReference type="NCBI Taxonomy" id="3694"/>
    <lineage>
        <taxon>Eukaryota</taxon>
        <taxon>Viridiplantae</taxon>
        <taxon>Streptophyta</taxon>
        <taxon>Embryophyta</taxon>
        <taxon>Tracheophyta</taxon>
        <taxon>Spermatophyta</taxon>
        <taxon>Magnoliopsida</taxon>
        <taxon>eudicotyledons</taxon>
        <taxon>Gunneridae</taxon>
        <taxon>Pentapetalae</taxon>
        <taxon>rosids</taxon>
        <taxon>fabids</taxon>
        <taxon>Malpighiales</taxon>
        <taxon>Salicaceae</taxon>
        <taxon>Saliceae</taxon>
        <taxon>Populus</taxon>
    </lineage>
</organism>
<dbReference type="AlphaFoldDB" id="A0A3N7FPB1"/>
<dbReference type="EMBL" id="CM009298">
    <property type="protein sequence ID" value="RQO95810.1"/>
    <property type="molecule type" value="Genomic_DNA"/>
</dbReference>
<protein>
    <recommendedName>
        <fullName evidence="5">Organ-specific protein S2</fullName>
    </recommendedName>
</protein>
<dbReference type="Pfam" id="PF10950">
    <property type="entry name" value="Organ_specific"/>
    <property type="match status" value="1"/>
</dbReference>
<feature type="region of interest" description="Disordered" evidence="1">
    <location>
        <begin position="64"/>
        <end position="92"/>
    </location>
</feature>
<feature type="compositionally biased region" description="Basic and acidic residues" evidence="1">
    <location>
        <begin position="64"/>
        <end position="74"/>
    </location>
</feature>
<name>A0A3N7FPB1_POPTR</name>
<keyword evidence="4" id="KW-1185">Reference proteome</keyword>
<dbReference type="STRING" id="3694.A0A3N7FPB1"/>
<dbReference type="PANTHER" id="PTHR33731:SF2">
    <property type="entry name" value="ORGAN-SPECIFIC PROTEIN S2-LIKE"/>
    <property type="match status" value="1"/>
</dbReference>
<reference evidence="3 4" key="1">
    <citation type="journal article" date="2006" name="Science">
        <title>The genome of black cottonwood, Populus trichocarpa (Torr. &amp; Gray).</title>
        <authorList>
            <person name="Tuskan G.A."/>
            <person name="Difazio S."/>
            <person name="Jansson S."/>
            <person name="Bohlmann J."/>
            <person name="Grigoriev I."/>
            <person name="Hellsten U."/>
            <person name="Putnam N."/>
            <person name="Ralph S."/>
            <person name="Rombauts S."/>
            <person name="Salamov A."/>
            <person name="Schein J."/>
            <person name="Sterck L."/>
            <person name="Aerts A."/>
            <person name="Bhalerao R.R."/>
            <person name="Bhalerao R.P."/>
            <person name="Blaudez D."/>
            <person name="Boerjan W."/>
            <person name="Brun A."/>
            <person name="Brunner A."/>
            <person name="Busov V."/>
            <person name="Campbell M."/>
            <person name="Carlson J."/>
            <person name="Chalot M."/>
            <person name="Chapman J."/>
            <person name="Chen G.L."/>
            <person name="Cooper D."/>
            <person name="Coutinho P.M."/>
            <person name="Couturier J."/>
            <person name="Covert S."/>
            <person name="Cronk Q."/>
            <person name="Cunningham R."/>
            <person name="Davis J."/>
            <person name="Degroeve S."/>
            <person name="Dejardin A."/>
            <person name="Depamphilis C."/>
            <person name="Detter J."/>
            <person name="Dirks B."/>
            <person name="Dubchak I."/>
            <person name="Duplessis S."/>
            <person name="Ehlting J."/>
            <person name="Ellis B."/>
            <person name="Gendler K."/>
            <person name="Goodstein D."/>
            <person name="Gribskov M."/>
            <person name="Grimwood J."/>
            <person name="Groover A."/>
            <person name="Gunter L."/>
            <person name="Hamberger B."/>
            <person name="Heinze B."/>
            <person name="Helariutta Y."/>
            <person name="Henrissat B."/>
            <person name="Holligan D."/>
            <person name="Holt R."/>
            <person name="Huang W."/>
            <person name="Islam-Faridi N."/>
            <person name="Jones S."/>
            <person name="Jones-Rhoades M."/>
            <person name="Jorgensen R."/>
            <person name="Joshi C."/>
            <person name="Kangasjarvi J."/>
            <person name="Karlsson J."/>
            <person name="Kelleher C."/>
            <person name="Kirkpatrick R."/>
            <person name="Kirst M."/>
            <person name="Kohler A."/>
            <person name="Kalluri U."/>
            <person name="Larimer F."/>
            <person name="Leebens-Mack J."/>
            <person name="Leple J.C."/>
            <person name="Locascio P."/>
            <person name="Lou Y."/>
            <person name="Lucas S."/>
            <person name="Martin F."/>
            <person name="Montanini B."/>
            <person name="Napoli C."/>
            <person name="Nelson D.R."/>
            <person name="Nelson C."/>
            <person name="Nieminen K."/>
            <person name="Nilsson O."/>
            <person name="Pereda V."/>
            <person name="Peter G."/>
            <person name="Philippe R."/>
            <person name="Pilate G."/>
            <person name="Poliakov A."/>
            <person name="Razumovskaya J."/>
            <person name="Richardson P."/>
            <person name="Rinaldi C."/>
            <person name="Ritland K."/>
            <person name="Rouze P."/>
            <person name="Ryaboy D."/>
            <person name="Schmutz J."/>
            <person name="Schrader J."/>
            <person name="Segerman B."/>
            <person name="Shin H."/>
            <person name="Siddiqui A."/>
            <person name="Sterky F."/>
            <person name="Terry A."/>
            <person name="Tsai C.J."/>
            <person name="Uberbacher E."/>
            <person name="Unneberg P."/>
            <person name="Vahala J."/>
            <person name="Wall K."/>
            <person name="Wessler S."/>
            <person name="Yang G."/>
            <person name="Yin T."/>
            <person name="Douglas C."/>
            <person name="Marra M."/>
            <person name="Sandberg G."/>
            <person name="Van de Peer Y."/>
            <person name="Rokhsar D."/>
        </authorList>
    </citation>
    <scope>NUCLEOTIDE SEQUENCE [LARGE SCALE GENOMIC DNA]</scope>
    <source>
        <strain evidence="4">cv. Nisqually</strain>
    </source>
</reference>
<evidence type="ECO:0000313" key="4">
    <source>
        <dbReference type="Proteomes" id="UP000006729"/>
    </source>
</evidence>
<dbReference type="Proteomes" id="UP000006729">
    <property type="component" value="Chromosome 9"/>
</dbReference>
<dbReference type="InterPro" id="IPR024489">
    <property type="entry name" value="Organ_specific_prot"/>
</dbReference>
<sequence>MKSSYTFFILFSLFSQFANVIGARKDTGEYWRAVMKDQPMPEAIHGLIRETTLSSVSNEKADCHTTESNEKNNFVKDFGPQPTATSYDNDIKPAKDKSFSKDVHPNSQLFLYNDGVVKGERSFAEDLEPRPNVSVYHDDAALKGENSFPEDFEPGPNVSVYDDGVGLKGKKSFSDEFEPRPSVTAYSN</sequence>
<evidence type="ECO:0008006" key="5">
    <source>
        <dbReference type="Google" id="ProtNLM"/>
    </source>
</evidence>